<proteinExistence type="predicted"/>
<gene>
    <name evidence="1" type="ORF">PsorP6_000606</name>
</gene>
<evidence type="ECO:0000313" key="1">
    <source>
        <dbReference type="EMBL" id="KAI9922330.1"/>
    </source>
</evidence>
<name>A0ACC0WTU1_9STRA</name>
<organism evidence="1 2">
    <name type="scientific">Peronosclerospora sorghi</name>
    <dbReference type="NCBI Taxonomy" id="230839"/>
    <lineage>
        <taxon>Eukaryota</taxon>
        <taxon>Sar</taxon>
        <taxon>Stramenopiles</taxon>
        <taxon>Oomycota</taxon>
        <taxon>Peronosporomycetes</taxon>
        <taxon>Peronosporales</taxon>
        <taxon>Peronosporaceae</taxon>
        <taxon>Peronosclerospora</taxon>
    </lineage>
</organism>
<protein>
    <submittedName>
        <fullName evidence="1">Uncharacterized protein</fullName>
    </submittedName>
</protein>
<dbReference type="Proteomes" id="UP001163321">
    <property type="component" value="Chromosome 1"/>
</dbReference>
<evidence type="ECO:0000313" key="2">
    <source>
        <dbReference type="Proteomes" id="UP001163321"/>
    </source>
</evidence>
<comment type="caution">
    <text evidence="1">The sequence shown here is derived from an EMBL/GenBank/DDBJ whole genome shotgun (WGS) entry which is preliminary data.</text>
</comment>
<accession>A0ACC0WTU1</accession>
<dbReference type="EMBL" id="CM047580">
    <property type="protein sequence ID" value="KAI9922330.1"/>
    <property type="molecule type" value="Genomic_DNA"/>
</dbReference>
<sequence>MLMDMTNLLMKTHCLARVPSTDLSTTFDQNLLLIQSSHPQVIAFDEENTRKVAQNLSTPRPDHQKTSEESIT</sequence>
<reference evidence="1 2" key="1">
    <citation type="journal article" date="2022" name="bioRxiv">
        <title>The genome of the oomycete Peronosclerospora sorghi, a cosmopolitan pathogen of maize and sorghum, is inflated with dispersed pseudogenes.</title>
        <authorList>
            <person name="Fletcher K."/>
            <person name="Martin F."/>
            <person name="Isakeit T."/>
            <person name="Cavanaugh K."/>
            <person name="Magill C."/>
            <person name="Michelmore R."/>
        </authorList>
    </citation>
    <scope>NUCLEOTIDE SEQUENCE [LARGE SCALE GENOMIC DNA]</scope>
    <source>
        <strain evidence="1">P6</strain>
    </source>
</reference>
<keyword evidence="2" id="KW-1185">Reference proteome</keyword>